<organism evidence="2 3">
    <name type="scientific">Chromohalobacter japonicus</name>
    <dbReference type="NCBI Taxonomy" id="223900"/>
    <lineage>
        <taxon>Bacteria</taxon>
        <taxon>Pseudomonadati</taxon>
        <taxon>Pseudomonadota</taxon>
        <taxon>Gammaproteobacteria</taxon>
        <taxon>Oceanospirillales</taxon>
        <taxon>Halomonadaceae</taxon>
        <taxon>Chromohalobacter</taxon>
    </lineage>
</organism>
<accession>A0A1Q8TAT0</accession>
<feature type="signal peptide" evidence="1">
    <location>
        <begin position="1"/>
        <end position="24"/>
    </location>
</feature>
<comment type="caution">
    <text evidence="2">The sequence shown here is derived from an EMBL/GenBank/DDBJ whole genome shotgun (WGS) entry which is preliminary data.</text>
</comment>
<dbReference type="Proteomes" id="UP000186806">
    <property type="component" value="Unassembled WGS sequence"/>
</dbReference>
<evidence type="ECO:0000256" key="1">
    <source>
        <dbReference type="SAM" id="SignalP"/>
    </source>
</evidence>
<dbReference type="InterPro" id="IPR019637">
    <property type="entry name" value="DUF2501"/>
</dbReference>
<dbReference type="EMBL" id="MSDQ01000032">
    <property type="protein sequence ID" value="OLO10772.1"/>
    <property type="molecule type" value="Genomic_DNA"/>
</dbReference>
<proteinExistence type="predicted"/>
<dbReference type="Pfam" id="PF10696">
    <property type="entry name" value="DUF2501"/>
    <property type="match status" value="1"/>
</dbReference>
<dbReference type="RefSeq" id="WP_075369882.1">
    <property type="nucleotide sequence ID" value="NZ_MSDQ01000032.1"/>
</dbReference>
<evidence type="ECO:0000313" key="3">
    <source>
        <dbReference type="Proteomes" id="UP000186806"/>
    </source>
</evidence>
<dbReference type="AlphaFoldDB" id="A0A1Q8TAT0"/>
<feature type="chain" id="PRO_5010254238" description="DUF2501 domain-containing protein" evidence="1">
    <location>
        <begin position="25"/>
        <end position="150"/>
    </location>
</feature>
<name>A0A1Q8TAT0_9GAMM</name>
<evidence type="ECO:0000313" key="2">
    <source>
        <dbReference type="EMBL" id="OLO10772.1"/>
    </source>
</evidence>
<gene>
    <name evidence="2" type="ORF">BTW10_13860</name>
</gene>
<keyword evidence="3" id="KW-1185">Reference proteome</keyword>
<evidence type="ECO:0008006" key="4">
    <source>
        <dbReference type="Google" id="ProtNLM"/>
    </source>
</evidence>
<keyword evidence="1" id="KW-0732">Signal</keyword>
<protein>
    <recommendedName>
        <fullName evidence="4">DUF2501 domain-containing protein</fullName>
    </recommendedName>
</protein>
<reference evidence="2 3" key="1">
    <citation type="submission" date="2016-12" db="EMBL/GenBank/DDBJ databases">
        <title>Draft genome sequences of strains Salinicola socius SMB35, Salinicola sp. MH3R3-1 and Chromohalobacter sp. SMB17 from the Verkhnekamsk potash mining region of Russia.</title>
        <authorList>
            <person name="Mavrodi D.V."/>
            <person name="Olsson B.E."/>
            <person name="Korsakova E.S."/>
            <person name="Pyankova A."/>
            <person name="Mavrodi O.V."/>
            <person name="Plotnikova E.G."/>
        </authorList>
    </citation>
    <scope>NUCLEOTIDE SEQUENCE [LARGE SCALE GENOMIC DNA]</scope>
    <source>
        <strain evidence="2 3">SMB17</strain>
    </source>
</reference>
<sequence>MDTRFKSFVLAGFLGLMSIGQAQAFSLDSMKDEAADMMSGSGGGGNGSASLLSTLSSGSFNPGSLTNLTGVISYCQDNGYLGSTADIAKNQVMEQLGVNSEPTDDSDYQQGLSGILQGEDQEFNLTSLGDKVGEKACGMVADQATSFVGG</sequence>